<sequence length="171" mass="18146">MATRSTAVLATGSASTAKLFAAALAFTGAYVGLSAYDTANSAPQPTQTVTLSARAVPITAPASYEAAPAAAGRISVSQRQAEAGCVKTYEARTLVVNPAPDRTVLYGWKLSRWHPGTNTWDAYLVDYSGFAGSQETVAWHPRLTGNPGWYRVELTVDGAKTVKSRRFQVSC</sequence>
<keyword evidence="1" id="KW-0732">Signal</keyword>
<reference evidence="2" key="1">
    <citation type="journal article" date="2014" name="Int. J. Syst. Evol. Microbiol.">
        <title>Complete genome sequence of Corynebacterium casei LMG S-19264T (=DSM 44701T), isolated from a smear-ripened cheese.</title>
        <authorList>
            <consortium name="US DOE Joint Genome Institute (JGI-PGF)"/>
            <person name="Walter F."/>
            <person name="Albersmeier A."/>
            <person name="Kalinowski J."/>
            <person name="Ruckert C."/>
        </authorList>
    </citation>
    <scope>NUCLEOTIDE SEQUENCE</scope>
    <source>
        <strain evidence="2">CGMCC 4.7368</strain>
    </source>
</reference>
<evidence type="ECO:0000256" key="1">
    <source>
        <dbReference type="SAM" id="SignalP"/>
    </source>
</evidence>
<dbReference type="Proteomes" id="UP000646523">
    <property type="component" value="Unassembled WGS sequence"/>
</dbReference>
<gene>
    <name evidence="2" type="ORF">GCM10012289_18110</name>
</gene>
<feature type="chain" id="PRO_5038985663" description="Secreted protein" evidence="1">
    <location>
        <begin position="22"/>
        <end position="171"/>
    </location>
</feature>
<protein>
    <recommendedName>
        <fullName evidence="4">Secreted protein</fullName>
    </recommendedName>
</protein>
<keyword evidence="3" id="KW-1185">Reference proteome</keyword>
<proteinExistence type="predicted"/>
<name>A0A917YVU9_9ACTN</name>
<dbReference type="AlphaFoldDB" id="A0A917YVU9"/>
<accession>A0A917YVU9</accession>
<dbReference type="EMBL" id="BMNH01000003">
    <property type="protein sequence ID" value="GGO65731.1"/>
    <property type="molecule type" value="Genomic_DNA"/>
</dbReference>
<evidence type="ECO:0000313" key="2">
    <source>
        <dbReference type="EMBL" id="GGO65731.1"/>
    </source>
</evidence>
<reference evidence="2" key="2">
    <citation type="submission" date="2020-09" db="EMBL/GenBank/DDBJ databases">
        <authorList>
            <person name="Sun Q."/>
            <person name="Zhou Y."/>
        </authorList>
    </citation>
    <scope>NUCLEOTIDE SEQUENCE</scope>
    <source>
        <strain evidence="2">CGMCC 4.7368</strain>
    </source>
</reference>
<evidence type="ECO:0000313" key="3">
    <source>
        <dbReference type="Proteomes" id="UP000646523"/>
    </source>
</evidence>
<dbReference type="RefSeq" id="WP_189123525.1">
    <property type="nucleotide sequence ID" value="NZ_BMNH01000003.1"/>
</dbReference>
<organism evidence="2 3">
    <name type="scientific">Nonomuraea cavernae</name>
    <dbReference type="NCBI Taxonomy" id="2045107"/>
    <lineage>
        <taxon>Bacteria</taxon>
        <taxon>Bacillati</taxon>
        <taxon>Actinomycetota</taxon>
        <taxon>Actinomycetes</taxon>
        <taxon>Streptosporangiales</taxon>
        <taxon>Streptosporangiaceae</taxon>
        <taxon>Nonomuraea</taxon>
    </lineage>
</organism>
<feature type="signal peptide" evidence="1">
    <location>
        <begin position="1"/>
        <end position="21"/>
    </location>
</feature>
<comment type="caution">
    <text evidence="2">The sequence shown here is derived from an EMBL/GenBank/DDBJ whole genome shotgun (WGS) entry which is preliminary data.</text>
</comment>
<evidence type="ECO:0008006" key="4">
    <source>
        <dbReference type="Google" id="ProtNLM"/>
    </source>
</evidence>